<evidence type="ECO:0000259" key="2">
    <source>
        <dbReference type="Pfam" id="PF03703"/>
    </source>
</evidence>
<proteinExistence type="predicted"/>
<sequence length="244" mass="27576">MTRASHEAAAWVYQGTWQVLTRLFLVPAHPPDLPVRPGDVVERFGPAPGFLRYLKFRFWALNLLDLWIVLPWIASFFVNRWLGLALLPVVVLLLVVPDVLAYIAIHLRYDTTWYVLSERSMRIRRGIWVLREATITFENVQDVRIQQGPLQRYCGIASVIVETAGGGAKKDENPFAGHTGLIEGIEDAERIRDLIMARVRQSRAAGLGDDHHDSPTAGWKPAHIAVLREIRDELRSTSSTPPSQ</sequence>
<dbReference type="Pfam" id="PF03703">
    <property type="entry name" value="bPH_2"/>
    <property type="match status" value="1"/>
</dbReference>
<dbReference type="AlphaFoldDB" id="A0A848KM86"/>
<keyword evidence="1" id="KW-0812">Transmembrane</keyword>
<protein>
    <submittedName>
        <fullName evidence="3">PH domain-containing protein</fullName>
    </submittedName>
</protein>
<feature type="transmembrane region" description="Helical" evidence="1">
    <location>
        <begin position="58"/>
        <end position="78"/>
    </location>
</feature>
<dbReference type="InterPro" id="IPR005182">
    <property type="entry name" value="YdbS-like_PH"/>
</dbReference>
<reference evidence="3 4" key="2">
    <citation type="submission" date="2020-06" db="EMBL/GenBank/DDBJ databases">
        <title>Antribacter stalactiti gen. nov., sp. nov., a new member of the family Nacardiaceae isolated from a cave.</title>
        <authorList>
            <person name="Kim I.S."/>
        </authorList>
    </citation>
    <scope>NUCLEOTIDE SEQUENCE [LARGE SCALE GENOMIC DNA]</scope>
    <source>
        <strain evidence="3 4">YC2-7</strain>
    </source>
</reference>
<keyword evidence="1" id="KW-0472">Membrane</keyword>
<feature type="domain" description="YdbS-like PH" evidence="2">
    <location>
        <begin position="109"/>
        <end position="193"/>
    </location>
</feature>
<evidence type="ECO:0000313" key="3">
    <source>
        <dbReference type="EMBL" id="NMN96867.1"/>
    </source>
</evidence>
<comment type="caution">
    <text evidence="3">The sequence shown here is derived from an EMBL/GenBank/DDBJ whole genome shotgun (WGS) entry which is preliminary data.</text>
</comment>
<keyword evidence="4" id="KW-1185">Reference proteome</keyword>
<reference evidence="3 4" key="1">
    <citation type="submission" date="2019-05" db="EMBL/GenBank/DDBJ databases">
        <authorList>
            <person name="Lee S.D."/>
        </authorList>
    </citation>
    <scope>NUCLEOTIDE SEQUENCE [LARGE SCALE GENOMIC DNA]</scope>
    <source>
        <strain evidence="3 4">YC2-7</strain>
    </source>
</reference>
<accession>A0A848KM86</accession>
<name>A0A848KM86_9NOCA</name>
<organism evidence="3 4">
    <name type="scientific">Antrihabitans stalactiti</name>
    <dbReference type="NCBI Taxonomy" id="2584121"/>
    <lineage>
        <taxon>Bacteria</taxon>
        <taxon>Bacillati</taxon>
        <taxon>Actinomycetota</taxon>
        <taxon>Actinomycetes</taxon>
        <taxon>Mycobacteriales</taxon>
        <taxon>Nocardiaceae</taxon>
        <taxon>Antrihabitans</taxon>
    </lineage>
</organism>
<dbReference type="PANTHER" id="PTHR34473">
    <property type="entry name" value="UPF0699 TRANSMEMBRANE PROTEIN YDBS"/>
    <property type="match status" value="1"/>
</dbReference>
<keyword evidence="1" id="KW-1133">Transmembrane helix</keyword>
<dbReference type="RefSeq" id="WP_169589254.1">
    <property type="nucleotide sequence ID" value="NZ_VCQU01000006.1"/>
</dbReference>
<evidence type="ECO:0000256" key="1">
    <source>
        <dbReference type="SAM" id="Phobius"/>
    </source>
</evidence>
<dbReference type="EMBL" id="VCQU01000006">
    <property type="protein sequence ID" value="NMN96867.1"/>
    <property type="molecule type" value="Genomic_DNA"/>
</dbReference>
<dbReference type="Proteomes" id="UP000535543">
    <property type="component" value="Unassembled WGS sequence"/>
</dbReference>
<gene>
    <name evidence="3" type="ORF">FGL95_17660</name>
</gene>
<feature type="transmembrane region" description="Helical" evidence="1">
    <location>
        <begin position="84"/>
        <end position="105"/>
    </location>
</feature>
<evidence type="ECO:0000313" key="4">
    <source>
        <dbReference type="Proteomes" id="UP000535543"/>
    </source>
</evidence>
<dbReference type="PANTHER" id="PTHR34473:SF2">
    <property type="entry name" value="UPF0699 TRANSMEMBRANE PROTEIN YDBT"/>
    <property type="match status" value="1"/>
</dbReference>